<gene>
    <name evidence="1" type="ORF">PanWU01x14_173530</name>
</gene>
<evidence type="ECO:0000313" key="2">
    <source>
        <dbReference type="Proteomes" id="UP000237105"/>
    </source>
</evidence>
<dbReference type="AlphaFoldDB" id="A0A2P5C8T6"/>
<protein>
    <submittedName>
        <fullName evidence="1">Uncharacterized protein</fullName>
    </submittedName>
</protein>
<dbReference type="Proteomes" id="UP000237105">
    <property type="component" value="Unassembled WGS sequence"/>
</dbReference>
<sequence>MSSLSLASAPELEDEAFGCGVLDRAQSEPLWYSGFRVTEIHGVLALVKLWHCRERKRKKRRF</sequence>
<comment type="caution">
    <text evidence="1">The sequence shown here is derived from an EMBL/GenBank/DDBJ whole genome shotgun (WGS) entry which is preliminary data.</text>
</comment>
<dbReference type="EMBL" id="JXTB01000159">
    <property type="protein sequence ID" value="PON57447.1"/>
    <property type="molecule type" value="Genomic_DNA"/>
</dbReference>
<name>A0A2P5C8T6_PARAD</name>
<reference evidence="2" key="1">
    <citation type="submission" date="2016-06" db="EMBL/GenBank/DDBJ databases">
        <title>Parallel loss of symbiosis genes in relatives of nitrogen-fixing non-legume Parasponia.</title>
        <authorList>
            <person name="Van Velzen R."/>
            <person name="Holmer R."/>
            <person name="Bu F."/>
            <person name="Rutten L."/>
            <person name="Van Zeijl A."/>
            <person name="Liu W."/>
            <person name="Santuari L."/>
            <person name="Cao Q."/>
            <person name="Sharma T."/>
            <person name="Shen D."/>
            <person name="Roswanjaya Y."/>
            <person name="Wardhani T."/>
            <person name="Kalhor M.S."/>
            <person name="Jansen J."/>
            <person name="Van den Hoogen J."/>
            <person name="Gungor B."/>
            <person name="Hartog M."/>
            <person name="Hontelez J."/>
            <person name="Verver J."/>
            <person name="Yang W.-C."/>
            <person name="Schijlen E."/>
            <person name="Repin R."/>
            <person name="Schilthuizen M."/>
            <person name="Schranz E."/>
            <person name="Heidstra R."/>
            <person name="Miyata K."/>
            <person name="Fedorova E."/>
            <person name="Kohlen W."/>
            <person name="Bisseling T."/>
            <person name="Smit S."/>
            <person name="Geurts R."/>
        </authorList>
    </citation>
    <scope>NUCLEOTIDE SEQUENCE [LARGE SCALE GENOMIC DNA]</scope>
    <source>
        <strain evidence="2">cv. WU1-14</strain>
    </source>
</reference>
<proteinExistence type="predicted"/>
<organism evidence="1 2">
    <name type="scientific">Parasponia andersonii</name>
    <name type="common">Sponia andersonii</name>
    <dbReference type="NCBI Taxonomy" id="3476"/>
    <lineage>
        <taxon>Eukaryota</taxon>
        <taxon>Viridiplantae</taxon>
        <taxon>Streptophyta</taxon>
        <taxon>Embryophyta</taxon>
        <taxon>Tracheophyta</taxon>
        <taxon>Spermatophyta</taxon>
        <taxon>Magnoliopsida</taxon>
        <taxon>eudicotyledons</taxon>
        <taxon>Gunneridae</taxon>
        <taxon>Pentapetalae</taxon>
        <taxon>rosids</taxon>
        <taxon>fabids</taxon>
        <taxon>Rosales</taxon>
        <taxon>Cannabaceae</taxon>
        <taxon>Parasponia</taxon>
    </lineage>
</organism>
<keyword evidence="2" id="KW-1185">Reference proteome</keyword>
<accession>A0A2P5C8T6</accession>
<evidence type="ECO:0000313" key="1">
    <source>
        <dbReference type="EMBL" id="PON57447.1"/>
    </source>
</evidence>